<feature type="region of interest" description="Disordered" evidence="1">
    <location>
        <begin position="472"/>
        <end position="718"/>
    </location>
</feature>
<feature type="compositionally biased region" description="Low complexity" evidence="1">
    <location>
        <begin position="531"/>
        <end position="543"/>
    </location>
</feature>
<evidence type="ECO:0000313" key="3">
    <source>
        <dbReference type="Proteomes" id="UP001162162"/>
    </source>
</evidence>
<feature type="compositionally biased region" description="Basic and acidic residues" evidence="1">
    <location>
        <begin position="521"/>
        <end position="530"/>
    </location>
</feature>
<feature type="region of interest" description="Disordered" evidence="1">
    <location>
        <begin position="428"/>
        <end position="454"/>
    </location>
</feature>
<feature type="compositionally biased region" description="Polar residues" evidence="1">
    <location>
        <begin position="313"/>
        <end position="331"/>
    </location>
</feature>
<feature type="non-terminal residue" evidence="2">
    <location>
        <position position="1087"/>
    </location>
</feature>
<feature type="compositionally biased region" description="Low complexity" evidence="1">
    <location>
        <begin position="558"/>
        <end position="572"/>
    </location>
</feature>
<feature type="compositionally biased region" description="Polar residues" evidence="1">
    <location>
        <begin position="809"/>
        <end position="826"/>
    </location>
</feature>
<dbReference type="EMBL" id="JAPWTK010000042">
    <property type="protein sequence ID" value="KAJ8954892.1"/>
    <property type="molecule type" value="Genomic_DNA"/>
</dbReference>
<evidence type="ECO:0000313" key="2">
    <source>
        <dbReference type="EMBL" id="KAJ8954892.1"/>
    </source>
</evidence>
<feature type="compositionally biased region" description="Basic and acidic residues" evidence="1">
    <location>
        <begin position="967"/>
        <end position="983"/>
    </location>
</feature>
<feature type="region of interest" description="Disordered" evidence="1">
    <location>
        <begin position="141"/>
        <end position="160"/>
    </location>
</feature>
<feature type="compositionally biased region" description="Polar residues" evidence="1">
    <location>
        <begin position="475"/>
        <end position="490"/>
    </location>
</feature>
<accession>A0AAV8YTR4</accession>
<comment type="caution">
    <text evidence="2">The sequence shown here is derived from an EMBL/GenBank/DDBJ whole genome shotgun (WGS) entry which is preliminary data.</text>
</comment>
<feature type="region of interest" description="Disordered" evidence="1">
    <location>
        <begin position="800"/>
        <end position="830"/>
    </location>
</feature>
<name>A0AAV8YTR4_9CUCU</name>
<evidence type="ECO:0000256" key="1">
    <source>
        <dbReference type="SAM" id="MobiDB-lite"/>
    </source>
</evidence>
<feature type="compositionally biased region" description="Polar residues" evidence="1">
    <location>
        <begin position="244"/>
        <end position="261"/>
    </location>
</feature>
<dbReference type="Proteomes" id="UP001162162">
    <property type="component" value="Unassembled WGS sequence"/>
</dbReference>
<feature type="region of interest" description="Disordered" evidence="1">
    <location>
        <begin position="172"/>
        <end position="335"/>
    </location>
</feature>
<feature type="compositionally biased region" description="Low complexity" evidence="1">
    <location>
        <begin position="630"/>
        <end position="639"/>
    </location>
</feature>
<feature type="compositionally biased region" description="Polar residues" evidence="1">
    <location>
        <begin position="617"/>
        <end position="629"/>
    </location>
</feature>
<sequence length="1087" mass="121883">MSRWSEEVRLNRPLSRVWALARGVSVGVFERRREKLIISGKNNLLCSRMVDRFKTPVVLTEFLPDFNSSQGCRRSSVKFNICTMRNVTHFMNSRVIRQSPLYGAYYSRANCIFQVSWNKPSASSYSGSISKDTSIGIPKYDTTFGRSRNDASKKVDDDKTASRIASKYGSAYSTGYQRDSPAMRDTGYTGRTESSRIKPLLDKKDTSHPPVTYRPLIRTGSRSRDPSPVENYNYNRLYPRPYQRSESSNSSSTIPKYTGRTSIGREETPRYSGRSSLTKDDVPKYMGRLSASKEDSVSRYKVPSRNPSREDLSSGSQNYTAYTRSSTARTNETSRKNRELLSVLHAQQEQERLSRSSSRCSSIAPEDSLSKEQHRVEGNPEPLSKEVEMETITVVTRGTSPTPTTQNTSFLRSRRIEVAKVVEKRITRPKRKTHTMVDKEMQSDRLDDSTKTSRFAGASRISATPWSSILDMKFSSPSSKQKALNRSDSSSQEDKRKDTCGSPKSISRTSSTKSVSQSSSKSDKSKEVKKSPSPAKSKIVPPKQISSDKKLLPPQIPKSENSSKSNSLHSLLPTNKDFRKSVLNMNPDGKSNKKIGRRSNSASSAESDVADPDVTDVSENLATCKSYHNSSSSKLPQKVSSDKSARNRRSPSSDASTSSHATSSSEDDQKTKNENIKLQSAGSSRTSVVMSSADELSIDKSPKPPQSPRQKTESIKTEAEAKSFLMRALAPVTNLFKVKHVDSTEKVNWMDPSSESTNDQGKVHSPSSTGVPACGPVSTELIPAKIIIHRVESDEKPWWMEEKSEESAQDQGTSQKSSQQAESSLQKPAVRHVESGELPWWLDEQAQVPEGVETYPNWVREDGTTADGRVIYKIRKNDSDDTSWWLSSSEKTNTDSNKNKSANIMDAEYLEKHKIRHIDSGERAWWLNSTENISEMVQAKEDVKQSQPKFAIHHQDSDEKHWWLQQKSTEEGRDSDNEFDHDQVPLGDRASPDGLEMPKNDEGRHSPYDNVPQTRYKSKRPSQLPLFISKHTNIDDILGGSTQMWSPLMDRIFSYGTQDQEECTEIDAGQVIIHDGTAQSTVMQPNR</sequence>
<feature type="compositionally biased region" description="Low complexity" evidence="1">
    <location>
        <begin position="502"/>
        <end position="520"/>
    </location>
</feature>
<feature type="compositionally biased region" description="Polar residues" evidence="1">
    <location>
        <begin position="676"/>
        <end position="690"/>
    </location>
</feature>
<keyword evidence="3" id="KW-1185">Reference proteome</keyword>
<feature type="compositionally biased region" description="Basic and acidic residues" evidence="1">
    <location>
        <begin position="368"/>
        <end position="381"/>
    </location>
</feature>
<feature type="region of interest" description="Disordered" evidence="1">
    <location>
        <begin position="748"/>
        <end position="776"/>
    </location>
</feature>
<feature type="compositionally biased region" description="Low complexity" evidence="1">
    <location>
        <begin position="650"/>
        <end position="664"/>
    </location>
</feature>
<feature type="region of interest" description="Disordered" evidence="1">
    <location>
        <begin position="967"/>
        <end position="1020"/>
    </location>
</feature>
<feature type="compositionally biased region" description="Polar residues" evidence="1">
    <location>
        <begin position="751"/>
        <end position="770"/>
    </location>
</feature>
<feature type="compositionally biased region" description="Basic and acidic residues" evidence="1">
    <location>
        <begin position="435"/>
        <end position="451"/>
    </location>
</feature>
<feature type="compositionally biased region" description="Basic and acidic residues" evidence="1">
    <location>
        <begin position="147"/>
        <end position="160"/>
    </location>
</feature>
<feature type="compositionally biased region" description="Basic and acidic residues" evidence="1">
    <location>
        <begin position="996"/>
        <end position="1007"/>
    </location>
</feature>
<gene>
    <name evidence="2" type="ORF">NQ318_016831</name>
</gene>
<feature type="compositionally biased region" description="Basic and acidic residues" evidence="1">
    <location>
        <begin position="193"/>
        <end position="207"/>
    </location>
</feature>
<proteinExistence type="predicted"/>
<feature type="compositionally biased region" description="Low complexity" evidence="1">
    <location>
        <begin position="231"/>
        <end position="242"/>
    </location>
</feature>
<protein>
    <submittedName>
        <fullName evidence="2">Uncharacterized protein</fullName>
    </submittedName>
</protein>
<reference evidence="2" key="1">
    <citation type="journal article" date="2023" name="Insect Mol. Biol.">
        <title>Genome sequencing provides insights into the evolution of gene families encoding plant cell wall-degrading enzymes in longhorned beetles.</title>
        <authorList>
            <person name="Shin N.R."/>
            <person name="Okamura Y."/>
            <person name="Kirsch R."/>
            <person name="Pauchet Y."/>
        </authorList>
    </citation>
    <scope>NUCLEOTIDE SEQUENCE</scope>
    <source>
        <strain evidence="2">AMC_N1</strain>
    </source>
</reference>
<dbReference type="AlphaFoldDB" id="A0AAV8YTR4"/>
<organism evidence="2 3">
    <name type="scientific">Aromia moschata</name>
    <dbReference type="NCBI Taxonomy" id="1265417"/>
    <lineage>
        <taxon>Eukaryota</taxon>
        <taxon>Metazoa</taxon>
        <taxon>Ecdysozoa</taxon>
        <taxon>Arthropoda</taxon>
        <taxon>Hexapoda</taxon>
        <taxon>Insecta</taxon>
        <taxon>Pterygota</taxon>
        <taxon>Neoptera</taxon>
        <taxon>Endopterygota</taxon>
        <taxon>Coleoptera</taxon>
        <taxon>Polyphaga</taxon>
        <taxon>Cucujiformia</taxon>
        <taxon>Chrysomeloidea</taxon>
        <taxon>Cerambycidae</taxon>
        <taxon>Cerambycinae</taxon>
        <taxon>Callichromatini</taxon>
        <taxon>Aromia</taxon>
    </lineage>
</organism>
<feature type="region of interest" description="Disordered" evidence="1">
    <location>
        <begin position="347"/>
        <end position="381"/>
    </location>
</feature>